<reference evidence="4" key="1">
    <citation type="journal article" date="2008" name="Nat. Genet.">
        <title>The Pristionchus pacificus genome provides a unique perspective on nematode lifestyle and parasitism.</title>
        <authorList>
            <person name="Dieterich C."/>
            <person name="Clifton S.W."/>
            <person name="Schuster L.N."/>
            <person name="Chinwalla A."/>
            <person name="Delehaunty K."/>
            <person name="Dinkelacker I."/>
            <person name="Fulton L."/>
            <person name="Fulton R."/>
            <person name="Godfrey J."/>
            <person name="Minx P."/>
            <person name="Mitreva M."/>
            <person name="Roeseler W."/>
            <person name="Tian H."/>
            <person name="Witte H."/>
            <person name="Yang S.P."/>
            <person name="Wilson R.K."/>
            <person name="Sommer R.J."/>
        </authorList>
    </citation>
    <scope>NUCLEOTIDE SEQUENCE [LARGE SCALE GENOMIC DNA]</scope>
    <source>
        <strain evidence="4">PS312</strain>
    </source>
</reference>
<sequence>MLSFLAVLVLSTLAVKAAVVPATTEPPPDTTTELDTNDQDSSVVGPILPPRQPHVCIFLCIRGFHCGPVPCDDPTDSGCIGCVPDEPSPCTTTTHY</sequence>
<accession>A0A8R1YL25</accession>
<organism evidence="3 4">
    <name type="scientific">Pristionchus pacificus</name>
    <name type="common">Parasitic nematode worm</name>
    <dbReference type="NCBI Taxonomy" id="54126"/>
    <lineage>
        <taxon>Eukaryota</taxon>
        <taxon>Metazoa</taxon>
        <taxon>Ecdysozoa</taxon>
        <taxon>Nematoda</taxon>
        <taxon>Chromadorea</taxon>
        <taxon>Rhabditida</taxon>
        <taxon>Rhabditina</taxon>
        <taxon>Diplogasteromorpha</taxon>
        <taxon>Diplogasteroidea</taxon>
        <taxon>Neodiplogasteridae</taxon>
        <taxon>Pristionchus</taxon>
    </lineage>
</organism>
<protein>
    <submittedName>
        <fullName evidence="3">Uncharacterized protein</fullName>
    </submittedName>
</protein>
<evidence type="ECO:0000313" key="4">
    <source>
        <dbReference type="Proteomes" id="UP000005239"/>
    </source>
</evidence>
<feature type="signal peptide" evidence="2">
    <location>
        <begin position="1"/>
        <end position="17"/>
    </location>
</feature>
<reference evidence="3" key="2">
    <citation type="submission" date="2022-06" db="UniProtKB">
        <authorList>
            <consortium name="EnsemblMetazoa"/>
        </authorList>
    </citation>
    <scope>IDENTIFICATION</scope>
    <source>
        <strain evidence="3">PS312</strain>
    </source>
</reference>
<dbReference type="EnsemblMetazoa" id="PPA29507.1">
    <property type="protein sequence ID" value="PPA29507.1"/>
    <property type="gene ID" value="WBGene00119061"/>
</dbReference>
<dbReference type="AlphaFoldDB" id="A0A454Y2Z5"/>
<keyword evidence="2" id="KW-0732">Signal</keyword>
<name>A0A454Y2Z5_PRIPA</name>
<proteinExistence type="predicted"/>
<feature type="chain" id="PRO_5043714070" evidence="2">
    <location>
        <begin position="18"/>
        <end position="96"/>
    </location>
</feature>
<gene>
    <name evidence="3" type="primary">WBGene00119061</name>
</gene>
<keyword evidence="4" id="KW-1185">Reference proteome</keyword>
<evidence type="ECO:0000313" key="3">
    <source>
        <dbReference type="EnsemblMetazoa" id="PPA29507.1"/>
    </source>
</evidence>
<dbReference type="Proteomes" id="UP000005239">
    <property type="component" value="Unassembled WGS sequence"/>
</dbReference>
<evidence type="ECO:0000256" key="1">
    <source>
        <dbReference type="SAM" id="MobiDB-lite"/>
    </source>
</evidence>
<accession>A0A454Y2Z5</accession>
<evidence type="ECO:0000256" key="2">
    <source>
        <dbReference type="SAM" id="SignalP"/>
    </source>
</evidence>
<feature type="region of interest" description="Disordered" evidence="1">
    <location>
        <begin position="22"/>
        <end position="46"/>
    </location>
</feature>